<gene>
    <name evidence="1" type="ORF">BDZ90DRAFT_103368</name>
</gene>
<dbReference type="AlphaFoldDB" id="A0A316UL67"/>
<accession>A0A316UL67</accession>
<dbReference type="EMBL" id="KZ819680">
    <property type="protein sequence ID" value="PWN24663.1"/>
    <property type="molecule type" value="Genomic_DNA"/>
</dbReference>
<dbReference type="GeneID" id="37024989"/>
<organism evidence="1 2">
    <name type="scientific">Jaminaea rosea</name>
    <dbReference type="NCBI Taxonomy" id="1569628"/>
    <lineage>
        <taxon>Eukaryota</taxon>
        <taxon>Fungi</taxon>
        <taxon>Dikarya</taxon>
        <taxon>Basidiomycota</taxon>
        <taxon>Ustilaginomycotina</taxon>
        <taxon>Exobasidiomycetes</taxon>
        <taxon>Microstromatales</taxon>
        <taxon>Microstromatales incertae sedis</taxon>
        <taxon>Jaminaea</taxon>
    </lineage>
</organism>
<protein>
    <submittedName>
        <fullName evidence="1">Uncharacterized protein</fullName>
    </submittedName>
</protein>
<dbReference type="RefSeq" id="XP_025359275.1">
    <property type="nucleotide sequence ID" value="XM_025503166.1"/>
</dbReference>
<evidence type="ECO:0000313" key="1">
    <source>
        <dbReference type="EMBL" id="PWN24663.1"/>
    </source>
</evidence>
<name>A0A316UL67_9BASI</name>
<reference evidence="1 2" key="1">
    <citation type="journal article" date="2018" name="Mol. Biol. Evol.">
        <title>Broad Genomic Sampling Reveals a Smut Pathogenic Ancestry of the Fungal Clade Ustilaginomycotina.</title>
        <authorList>
            <person name="Kijpornyongpan T."/>
            <person name="Mondo S.J."/>
            <person name="Barry K."/>
            <person name="Sandor L."/>
            <person name="Lee J."/>
            <person name="Lipzen A."/>
            <person name="Pangilinan J."/>
            <person name="LaButti K."/>
            <person name="Hainaut M."/>
            <person name="Henrissat B."/>
            <person name="Grigoriev I.V."/>
            <person name="Spatafora J.W."/>
            <person name="Aime M.C."/>
        </authorList>
    </citation>
    <scope>NUCLEOTIDE SEQUENCE [LARGE SCALE GENOMIC DNA]</scope>
    <source>
        <strain evidence="1 2">MCA 5214</strain>
    </source>
</reference>
<dbReference type="Proteomes" id="UP000245884">
    <property type="component" value="Unassembled WGS sequence"/>
</dbReference>
<sequence length="151" mass="16678">MIRVETVESRCGATQHVHSMQMQSFGPGVASVAPDCSWWPIRTLPRAANRGCCSVFRASSPPSTRGSLFTRPSLVSPRGVTGQLSRSQPSLADAQRLANKESAPQHSLLREVNLATQRLVAHSETLVWGHYHRLWSPHWIEGRKKSPFSGP</sequence>
<evidence type="ECO:0000313" key="2">
    <source>
        <dbReference type="Proteomes" id="UP000245884"/>
    </source>
</evidence>
<keyword evidence="2" id="KW-1185">Reference proteome</keyword>
<proteinExistence type="predicted"/>